<accession>A0A1X6ZJ29</accession>
<comment type="similarity">
    <text evidence="1">Belongs to the LysR transcriptional regulatory family.</text>
</comment>
<evidence type="ECO:0000256" key="2">
    <source>
        <dbReference type="ARBA" id="ARBA00023015"/>
    </source>
</evidence>
<organism evidence="6 7">
    <name type="scientific">Pseudooceanicola marinus</name>
    <dbReference type="NCBI Taxonomy" id="396013"/>
    <lineage>
        <taxon>Bacteria</taxon>
        <taxon>Pseudomonadati</taxon>
        <taxon>Pseudomonadota</taxon>
        <taxon>Alphaproteobacteria</taxon>
        <taxon>Rhodobacterales</taxon>
        <taxon>Paracoccaceae</taxon>
        <taxon>Pseudooceanicola</taxon>
    </lineage>
</organism>
<dbReference type="Pfam" id="PF00126">
    <property type="entry name" value="HTH_1"/>
    <property type="match status" value="1"/>
</dbReference>
<feature type="domain" description="HTH lysR-type" evidence="5">
    <location>
        <begin position="8"/>
        <end position="65"/>
    </location>
</feature>
<dbReference type="Proteomes" id="UP000193963">
    <property type="component" value="Unassembled WGS sequence"/>
</dbReference>
<dbReference type="InterPro" id="IPR005119">
    <property type="entry name" value="LysR_subst-bd"/>
</dbReference>
<dbReference type="SUPFAM" id="SSF53850">
    <property type="entry name" value="Periplasmic binding protein-like II"/>
    <property type="match status" value="1"/>
</dbReference>
<dbReference type="OrthoDB" id="7328368at2"/>
<gene>
    <name evidence="6" type="primary">gcvA_6</name>
    <name evidence="6" type="ORF">PSM7751_02546</name>
</gene>
<evidence type="ECO:0000313" key="6">
    <source>
        <dbReference type="EMBL" id="SLN53080.1"/>
    </source>
</evidence>
<dbReference type="RefSeq" id="WP_085888601.1">
    <property type="nucleotide sequence ID" value="NZ_FWFN01000005.1"/>
</dbReference>
<evidence type="ECO:0000256" key="1">
    <source>
        <dbReference type="ARBA" id="ARBA00009437"/>
    </source>
</evidence>
<dbReference type="Gene3D" id="3.40.190.10">
    <property type="entry name" value="Periplasmic binding protein-like II"/>
    <property type="match status" value="2"/>
</dbReference>
<dbReference type="Gene3D" id="1.10.10.10">
    <property type="entry name" value="Winged helix-like DNA-binding domain superfamily/Winged helix DNA-binding domain"/>
    <property type="match status" value="1"/>
</dbReference>
<keyword evidence="4" id="KW-0804">Transcription</keyword>
<sequence length="310" mass="33191">MIDWTGLPPMTALRALAALAETGTTVAAGARLNVSHAAISQQVKQLESHLGLPLVRRGARALELTAEGRQLADAVLAGVAGIEEVVTRLRGDLAERPILVTCTPTLAAQFLMPRLGDYQARHPGLSLMIDPTPALRDLGPGGADLALRYGSGHWPGLEAQLLVESPIAVLASPGLIPEGHFPSPDELSSYPWFQELGTNEAGEFLEWQGSKLDPQRGVTSLPGNLMLEALRSGRGVGVMARAFAEDELAAGRLRLLFEDVRKKGYFLLWHAPTLRPEAREFGRWLLRQARAAWGDRAGASDAGGSQPGVQ</sequence>
<name>A0A1X6ZJ29_9RHOB</name>
<dbReference type="PANTHER" id="PTHR30537">
    <property type="entry name" value="HTH-TYPE TRANSCRIPTIONAL REGULATOR"/>
    <property type="match status" value="1"/>
</dbReference>
<dbReference type="InterPro" id="IPR058163">
    <property type="entry name" value="LysR-type_TF_proteobact-type"/>
</dbReference>
<dbReference type="SUPFAM" id="SSF46785">
    <property type="entry name" value="Winged helix' DNA-binding domain"/>
    <property type="match status" value="1"/>
</dbReference>
<dbReference type="AlphaFoldDB" id="A0A1X6ZJ29"/>
<evidence type="ECO:0000313" key="7">
    <source>
        <dbReference type="Proteomes" id="UP000193963"/>
    </source>
</evidence>
<dbReference type="GO" id="GO:0043565">
    <property type="term" value="F:sequence-specific DNA binding"/>
    <property type="evidence" value="ECO:0007669"/>
    <property type="project" value="TreeGrafter"/>
</dbReference>
<reference evidence="6 7" key="1">
    <citation type="submission" date="2017-03" db="EMBL/GenBank/DDBJ databases">
        <authorList>
            <person name="Afonso C.L."/>
            <person name="Miller P.J."/>
            <person name="Scott M.A."/>
            <person name="Spackman E."/>
            <person name="Goraichik I."/>
            <person name="Dimitrov K.M."/>
            <person name="Suarez D.L."/>
            <person name="Swayne D.E."/>
        </authorList>
    </citation>
    <scope>NUCLEOTIDE SEQUENCE [LARGE SCALE GENOMIC DNA]</scope>
    <source>
        <strain evidence="6 7">CECT 7751</strain>
    </source>
</reference>
<keyword evidence="7" id="KW-1185">Reference proteome</keyword>
<dbReference type="GO" id="GO:0006351">
    <property type="term" value="P:DNA-templated transcription"/>
    <property type="evidence" value="ECO:0007669"/>
    <property type="project" value="TreeGrafter"/>
</dbReference>
<evidence type="ECO:0000256" key="3">
    <source>
        <dbReference type="ARBA" id="ARBA00023125"/>
    </source>
</evidence>
<proteinExistence type="inferred from homology"/>
<dbReference type="PANTHER" id="PTHR30537:SF79">
    <property type="entry name" value="TRANSCRIPTIONAL REGULATOR-RELATED"/>
    <property type="match status" value="1"/>
</dbReference>
<keyword evidence="3" id="KW-0238">DNA-binding</keyword>
<keyword evidence="2" id="KW-0805">Transcription regulation</keyword>
<dbReference type="InterPro" id="IPR000847">
    <property type="entry name" value="LysR_HTH_N"/>
</dbReference>
<dbReference type="PROSITE" id="PS50931">
    <property type="entry name" value="HTH_LYSR"/>
    <property type="match status" value="1"/>
</dbReference>
<dbReference type="Pfam" id="PF03466">
    <property type="entry name" value="LysR_substrate"/>
    <property type="match status" value="1"/>
</dbReference>
<evidence type="ECO:0000259" key="5">
    <source>
        <dbReference type="PROSITE" id="PS50931"/>
    </source>
</evidence>
<dbReference type="EMBL" id="FWFN01000005">
    <property type="protein sequence ID" value="SLN53080.1"/>
    <property type="molecule type" value="Genomic_DNA"/>
</dbReference>
<dbReference type="InterPro" id="IPR036388">
    <property type="entry name" value="WH-like_DNA-bd_sf"/>
</dbReference>
<evidence type="ECO:0000256" key="4">
    <source>
        <dbReference type="ARBA" id="ARBA00023163"/>
    </source>
</evidence>
<protein>
    <submittedName>
        <fullName evidence="6">Glycine cleavage system transcriptional activator</fullName>
    </submittedName>
</protein>
<dbReference type="InterPro" id="IPR036390">
    <property type="entry name" value="WH_DNA-bd_sf"/>
</dbReference>
<dbReference type="GO" id="GO:0003700">
    <property type="term" value="F:DNA-binding transcription factor activity"/>
    <property type="evidence" value="ECO:0007669"/>
    <property type="project" value="InterPro"/>
</dbReference>